<evidence type="ECO:0000259" key="6">
    <source>
        <dbReference type="PROSITE" id="PS50003"/>
    </source>
</evidence>
<evidence type="ECO:0000256" key="1">
    <source>
        <dbReference type="ARBA" id="ARBA00022723"/>
    </source>
</evidence>
<feature type="region of interest" description="Disordered" evidence="5">
    <location>
        <begin position="328"/>
        <end position="384"/>
    </location>
</feature>
<dbReference type="Proteomes" id="UP000002852">
    <property type="component" value="Unassembled WGS sequence"/>
</dbReference>
<feature type="compositionally biased region" description="Basic and acidic residues" evidence="5">
    <location>
        <begin position="534"/>
        <end position="545"/>
    </location>
</feature>
<protein>
    <submittedName>
        <fullName evidence="8">Pleckstrin homology domain containing M3</fullName>
    </submittedName>
</protein>
<accession>A0A3B5QP91</accession>
<name>A0A3B5QP91_XIPMA</name>
<dbReference type="Pfam" id="PF13901">
    <property type="entry name" value="RH_dom"/>
    <property type="match status" value="1"/>
</dbReference>
<keyword evidence="3" id="KW-0863">Zinc-finger</keyword>
<feature type="region of interest" description="Disordered" evidence="5">
    <location>
        <begin position="65"/>
        <end position="91"/>
    </location>
</feature>
<dbReference type="AlphaFoldDB" id="A0A3B5QP91"/>
<organism evidence="8 9">
    <name type="scientific">Xiphophorus maculatus</name>
    <name type="common">Southern platyfish</name>
    <name type="synonym">Platypoecilus maculatus</name>
    <dbReference type="NCBI Taxonomy" id="8083"/>
    <lineage>
        <taxon>Eukaryota</taxon>
        <taxon>Metazoa</taxon>
        <taxon>Chordata</taxon>
        <taxon>Craniata</taxon>
        <taxon>Vertebrata</taxon>
        <taxon>Euteleostomi</taxon>
        <taxon>Actinopterygii</taxon>
        <taxon>Neopterygii</taxon>
        <taxon>Teleostei</taxon>
        <taxon>Neoteleostei</taxon>
        <taxon>Acanthomorphata</taxon>
        <taxon>Ovalentaria</taxon>
        <taxon>Atherinomorphae</taxon>
        <taxon>Cyprinodontiformes</taxon>
        <taxon>Poeciliidae</taxon>
        <taxon>Poeciliinae</taxon>
        <taxon>Xiphophorus</taxon>
    </lineage>
</organism>
<dbReference type="PROSITE" id="PS50081">
    <property type="entry name" value="ZF_DAG_PE_2"/>
    <property type="match status" value="1"/>
</dbReference>
<dbReference type="SMART" id="SM00233">
    <property type="entry name" value="PH"/>
    <property type="match status" value="2"/>
</dbReference>
<dbReference type="Ensembl" id="ENSXMAT00000030054.1">
    <property type="protein sequence ID" value="ENSXMAP00000025622.1"/>
    <property type="gene ID" value="ENSXMAG00000025069.1"/>
</dbReference>
<feature type="compositionally biased region" description="Low complexity" evidence="5">
    <location>
        <begin position="214"/>
        <end position="223"/>
    </location>
</feature>
<feature type="region of interest" description="Disordered" evidence="5">
    <location>
        <begin position="161"/>
        <end position="185"/>
    </location>
</feature>
<feature type="region of interest" description="Disordered" evidence="5">
    <location>
        <begin position="507"/>
        <end position="548"/>
    </location>
</feature>
<evidence type="ECO:0000256" key="2">
    <source>
        <dbReference type="ARBA" id="ARBA00022737"/>
    </source>
</evidence>
<reference evidence="9" key="2">
    <citation type="journal article" date="2013" name="Nat. Genet.">
        <title>The genome of the platyfish, Xiphophorus maculatus, provides insights into evolutionary adaptation and several complex traits.</title>
        <authorList>
            <person name="Schartl M."/>
            <person name="Walter R.B."/>
            <person name="Shen Y."/>
            <person name="Garcia T."/>
            <person name="Catchen J."/>
            <person name="Amores A."/>
            <person name="Braasch I."/>
            <person name="Chalopin D."/>
            <person name="Volff J.N."/>
            <person name="Lesch K.P."/>
            <person name="Bisazza A."/>
            <person name="Minx P."/>
            <person name="Hillier L."/>
            <person name="Wilson R.K."/>
            <person name="Fuerstenberg S."/>
            <person name="Boore J."/>
            <person name="Searle S."/>
            <person name="Postlethwait J.H."/>
            <person name="Warren W.C."/>
        </authorList>
    </citation>
    <scope>NUCLEOTIDE SEQUENCE [LARGE SCALE GENOMIC DNA]</scope>
    <source>
        <strain evidence="9">JP 163 A</strain>
    </source>
</reference>
<dbReference type="Pfam" id="PF00169">
    <property type="entry name" value="PH"/>
    <property type="match status" value="1"/>
</dbReference>
<feature type="region of interest" description="Disordered" evidence="5">
    <location>
        <begin position="208"/>
        <end position="229"/>
    </location>
</feature>
<dbReference type="InterPro" id="IPR025258">
    <property type="entry name" value="RH_dom"/>
</dbReference>
<dbReference type="InterPro" id="IPR051366">
    <property type="entry name" value="DEF8"/>
</dbReference>
<dbReference type="STRING" id="8083.ENSXMAP00000025622"/>
<dbReference type="OrthoDB" id="62364at2759"/>
<evidence type="ECO:0000256" key="4">
    <source>
        <dbReference type="ARBA" id="ARBA00022833"/>
    </source>
</evidence>
<dbReference type="PANTHER" id="PTHR12326">
    <property type="entry name" value="PLECKSTRIN HOMOLOGY DOMAIN CONTAINING PROTEIN"/>
    <property type="match status" value="1"/>
</dbReference>
<feature type="compositionally biased region" description="Polar residues" evidence="5">
    <location>
        <begin position="372"/>
        <end position="384"/>
    </location>
</feature>
<dbReference type="RefSeq" id="XP_023192732.1">
    <property type="nucleotide sequence ID" value="XM_023336964.1"/>
</dbReference>
<feature type="domain" description="PH" evidence="6">
    <location>
        <begin position="403"/>
        <end position="507"/>
    </location>
</feature>
<dbReference type="RefSeq" id="XP_023192730.1">
    <property type="nucleotide sequence ID" value="XM_023336962.1"/>
</dbReference>
<dbReference type="Ensembl" id="ENSXMAT00000040688.1">
    <property type="protein sequence ID" value="ENSXMAP00000032040.1"/>
    <property type="gene ID" value="ENSXMAG00000025069.1"/>
</dbReference>
<dbReference type="SMART" id="SM01175">
    <property type="entry name" value="DUF4206"/>
    <property type="match status" value="1"/>
</dbReference>
<dbReference type="Gene3D" id="2.30.29.30">
    <property type="entry name" value="Pleckstrin-homology domain (PH domain)/Phosphotyrosine-binding domain (PTB)"/>
    <property type="match status" value="2"/>
</dbReference>
<keyword evidence="4" id="KW-0862">Zinc</keyword>
<dbReference type="SUPFAM" id="SSF50729">
    <property type="entry name" value="PH domain-like"/>
    <property type="match status" value="2"/>
</dbReference>
<dbReference type="InterPro" id="IPR011993">
    <property type="entry name" value="PH-like_dom_sf"/>
</dbReference>
<sequence>MLVLLSGHDCRAFVPVLENCLATRLVTQGKSCPFTAMEGLEQLDVVGDISPALEATEDFIHSMAGIQSQGPSPAQSSNRQPARAHKQLQDVSSSALGKLSSSGVWNLLAGEQPEVGPLGLAWADNFSVLGLGMGLRHGKRSRARSTNDLVAHMQECANNAGSASSKSVFKKGHNRSRSDVNYRPSAYTDNGLPAVDCDTLKNMIFNQQQDVDKSSSSSSVVKQGEMEQREGPRGRWTSCYVELTPCELRLYTLDSSANRQLGTAYSLSHCQSVIAPAPCSQTSQMSQPGEKRTLQALFFNSTRLQLRAANQWEAMEWRRLMWEKVQAARPARQDNRKHKNSVEIKQTFPVPMSPSSLPSPSGLDTRPDGDSDTPTSSEASLSVNSEVLSRPTTLPLFNQRFQDVLKAGLLHLLMDQNNWRAFTFVLTRSALQAFPTEGRGSVSQPVLHFSLASCSSVQQDLVPETGESWADKGRCFQATFPKELLKLKADDHLKAQEWVEALRQAVDAQKPTQEDKRESDGPPGLQEVLLRSKPPRDRKQREAQRTKRQSVTTSFLSILTCLAVEKGLTAQSFRCAGCQRPVGLSKGKAKVCYYSGWYYCQSCHQDNSFLIPARLLHNWDTSKHKVSKQAKEFLEFVYEEPLLDIQQLNPCLYEHCEALSSVLRLRQQLQSLRAYLFSCRATVAEDLRRRIFPREYLLQHIHLYSLADLQQVIDGKLAPFLSKVIKFASSHVFGCSLCREKGFICELCQNGQVIYPFQENVTRRCDGCGAVFHAECRQKAQPCPRCVRRELHHKRPSSFWSPDDDSPGCFHLPYQDT</sequence>
<keyword evidence="9" id="KW-1185">Reference proteome</keyword>
<reference evidence="8" key="3">
    <citation type="submission" date="2025-05" db="UniProtKB">
        <authorList>
            <consortium name="Ensembl"/>
        </authorList>
    </citation>
    <scope>IDENTIFICATION</scope>
    <source>
        <strain evidence="8">JP 163 A</strain>
    </source>
</reference>
<dbReference type="InterPro" id="IPR001849">
    <property type="entry name" value="PH_domain"/>
</dbReference>
<proteinExistence type="predicted"/>
<dbReference type="PANTHER" id="PTHR12326:SF10">
    <property type="entry name" value="PLECKSTRIN HOMOLOGY DOMAIN-CONTAINING FAMILY M MEMBER 3"/>
    <property type="match status" value="1"/>
</dbReference>
<reference evidence="9" key="1">
    <citation type="submission" date="2012-01" db="EMBL/GenBank/DDBJ databases">
        <authorList>
            <person name="Walter R."/>
            <person name="Schartl M."/>
            <person name="Warren W."/>
        </authorList>
    </citation>
    <scope>NUCLEOTIDE SEQUENCE [LARGE SCALE GENOMIC DNA]</scope>
    <source>
        <strain evidence="9">JP 163 A</strain>
    </source>
</reference>
<feature type="compositionally biased region" description="Low complexity" evidence="5">
    <location>
        <begin position="349"/>
        <end position="361"/>
    </location>
</feature>
<feature type="domain" description="Phorbol-ester/DAG-type" evidence="7">
    <location>
        <begin position="730"/>
        <end position="783"/>
    </location>
</feature>
<evidence type="ECO:0000256" key="3">
    <source>
        <dbReference type="ARBA" id="ARBA00022771"/>
    </source>
</evidence>
<evidence type="ECO:0000313" key="8">
    <source>
        <dbReference type="Ensembl" id="ENSXMAP00000032040.1"/>
    </source>
</evidence>
<dbReference type="GeneTree" id="ENSGT00940000159743"/>
<feature type="compositionally biased region" description="Polar residues" evidence="5">
    <location>
        <begin position="65"/>
        <end position="80"/>
    </location>
</feature>
<evidence type="ECO:0000313" key="9">
    <source>
        <dbReference type="Proteomes" id="UP000002852"/>
    </source>
</evidence>
<keyword evidence="2" id="KW-0677">Repeat</keyword>
<dbReference type="OMA" id="CVHRELH"/>
<dbReference type="RefSeq" id="XP_023192731.1">
    <property type="nucleotide sequence ID" value="XM_023336963.1"/>
</dbReference>
<evidence type="ECO:0000259" key="7">
    <source>
        <dbReference type="PROSITE" id="PS50081"/>
    </source>
</evidence>
<evidence type="ECO:0000256" key="5">
    <source>
        <dbReference type="SAM" id="MobiDB-lite"/>
    </source>
</evidence>
<dbReference type="InterPro" id="IPR002219">
    <property type="entry name" value="PKC_DAG/PE"/>
</dbReference>
<dbReference type="GO" id="GO:0008270">
    <property type="term" value="F:zinc ion binding"/>
    <property type="evidence" value="ECO:0007669"/>
    <property type="project" value="UniProtKB-KW"/>
</dbReference>
<keyword evidence="1" id="KW-0479">Metal-binding</keyword>
<dbReference type="PROSITE" id="PS50003">
    <property type="entry name" value="PH_DOMAIN"/>
    <property type="match status" value="1"/>
</dbReference>
<dbReference type="GeneID" id="102234015"/>